<reference evidence="1" key="1">
    <citation type="submission" date="2022-07" db="EMBL/GenBank/DDBJ databases">
        <title>Complete genome sequence of Salinispirillum sp. LH10-3-1 capable of multiple carbohydrate inversion isolated from a soda lake.</title>
        <authorList>
            <person name="Liu J."/>
            <person name="Zhai Y."/>
            <person name="Zhang H."/>
            <person name="Yang H."/>
            <person name="Qu J."/>
            <person name="Li J."/>
        </authorList>
    </citation>
    <scope>NUCLEOTIDE SEQUENCE</scope>
    <source>
        <strain evidence="1">LH 10-3-1</strain>
    </source>
</reference>
<protein>
    <submittedName>
        <fullName evidence="1">Uncharacterized protein</fullName>
    </submittedName>
</protein>
<proteinExistence type="predicted"/>
<sequence>MMDHYYGAFAGIAKEGTERLRAQDAQHSGRVLEGAEHSAAVEKLRGSANSKRSGVVVTIAPPEPPPEPKPTVLNFKPQPGVMVRQDIPSIAANPDLDLRRTMVEAKVNDQPVNSSGSLESLLELGAKRDINLSQSLALLGAYDGDVESLTLRSRVEMGDVHGMEVFSDEGIVYRDSTTLSRYYHMPEISFSLQTVDGGTINIKLSIDEFINEATGYSGHEDPRTGMSRSLTFTMETQGDISQAAWEGLAPIMESLDAMINSFNTDQALRQSDVDAFINQIEVNQSLYSSSDLRFKLNTTHDGVLRDIGITTDQVNPSRITVNEVAMASFYQSAVSLGAHTMQRAIGDFDREAFAQLSPHNPEAFYLSAIASDWDTGYENLIRFMHSFLEE</sequence>
<evidence type="ECO:0000313" key="1">
    <source>
        <dbReference type="EMBL" id="WLD58052.1"/>
    </source>
</evidence>
<dbReference type="RefSeq" id="WP_304995336.1">
    <property type="nucleotide sequence ID" value="NZ_CP101717.1"/>
</dbReference>
<organism evidence="1">
    <name type="scientific">Salinispirillum sp. LH 10-3-1</name>
    <dbReference type="NCBI Taxonomy" id="2952525"/>
    <lineage>
        <taxon>Bacteria</taxon>
        <taxon>Pseudomonadati</taxon>
        <taxon>Pseudomonadota</taxon>
        <taxon>Gammaproteobacteria</taxon>
        <taxon>Oceanospirillales</taxon>
        <taxon>Saccharospirillaceae</taxon>
        <taxon>Salinispirillum</taxon>
    </lineage>
</organism>
<gene>
    <name evidence="1" type="ORF">NFC81_15260</name>
</gene>
<dbReference type="AlphaFoldDB" id="A0AB38YFG6"/>
<dbReference type="EMBL" id="CP101717">
    <property type="protein sequence ID" value="WLD58052.1"/>
    <property type="molecule type" value="Genomic_DNA"/>
</dbReference>
<accession>A0AB38YFG6</accession>
<name>A0AB38YFG6_9GAMM</name>